<organism evidence="1">
    <name type="scientific">viral metagenome</name>
    <dbReference type="NCBI Taxonomy" id="1070528"/>
    <lineage>
        <taxon>unclassified sequences</taxon>
        <taxon>metagenomes</taxon>
        <taxon>organismal metagenomes</taxon>
    </lineage>
</organism>
<sequence length="349" mass="40408">MKIYEFLGVLILLFIAVLIAVPRYEYFADAIQQDFLKLKPSQTNTTLLYQSSAAGETNYLKSISTKPLEFENQLLIMDRCLKFKIEGNDLTTFDRNLVNLFKNVVFPVKKEFFEVTHFAEVETRIMQHLQRFYSQNSLTQLNGPIYALIFQAPYLRIIDKDCNVRNLSVQYNAKAYENTSYSIDYEKTASIPSVQEKCITQIGTVNRQKVNILLYLLFPTYNKSYQFVYRNWENIQCNMRSIIDKRSFEGPCFIKCYEQGENKTCGCLNQETPYEATCLSDNKDDLNLYNYGNLYLINSEEASRRVNGSLGTSFFGENVHIKAFDPNAIDLYNCSIITKNPMPIQNISS</sequence>
<accession>A0A6C0CT25</accession>
<protein>
    <submittedName>
        <fullName evidence="1">Uncharacterized protein</fullName>
    </submittedName>
</protein>
<dbReference type="AlphaFoldDB" id="A0A6C0CT25"/>
<evidence type="ECO:0000313" key="1">
    <source>
        <dbReference type="EMBL" id="QHT07030.1"/>
    </source>
</evidence>
<name>A0A6C0CT25_9ZZZZ</name>
<reference evidence="1" key="1">
    <citation type="journal article" date="2020" name="Nature">
        <title>Giant virus diversity and host interactions through global metagenomics.</title>
        <authorList>
            <person name="Schulz F."/>
            <person name="Roux S."/>
            <person name="Paez-Espino D."/>
            <person name="Jungbluth S."/>
            <person name="Walsh D.A."/>
            <person name="Denef V.J."/>
            <person name="McMahon K.D."/>
            <person name="Konstantinidis K.T."/>
            <person name="Eloe-Fadrosh E.A."/>
            <person name="Kyrpides N.C."/>
            <person name="Woyke T."/>
        </authorList>
    </citation>
    <scope>NUCLEOTIDE SEQUENCE</scope>
    <source>
        <strain evidence="1">GVMAG-M-3300021962-46</strain>
    </source>
</reference>
<proteinExistence type="predicted"/>
<dbReference type="EMBL" id="MN739479">
    <property type="protein sequence ID" value="QHT07030.1"/>
    <property type="molecule type" value="Genomic_DNA"/>
</dbReference>